<gene>
    <name evidence="1" type="ORF">DPMN_194763</name>
</gene>
<evidence type="ECO:0000313" key="1">
    <source>
        <dbReference type="EMBL" id="KAH3692313.1"/>
    </source>
</evidence>
<organism evidence="1 2">
    <name type="scientific">Dreissena polymorpha</name>
    <name type="common">Zebra mussel</name>
    <name type="synonym">Mytilus polymorpha</name>
    <dbReference type="NCBI Taxonomy" id="45954"/>
    <lineage>
        <taxon>Eukaryota</taxon>
        <taxon>Metazoa</taxon>
        <taxon>Spiralia</taxon>
        <taxon>Lophotrochozoa</taxon>
        <taxon>Mollusca</taxon>
        <taxon>Bivalvia</taxon>
        <taxon>Autobranchia</taxon>
        <taxon>Heteroconchia</taxon>
        <taxon>Euheterodonta</taxon>
        <taxon>Imparidentia</taxon>
        <taxon>Neoheterodontei</taxon>
        <taxon>Myida</taxon>
        <taxon>Dreissenoidea</taxon>
        <taxon>Dreissenidae</taxon>
        <taxon>Dreissena</taxon>
    </lineage>
</organism>
<evidence type="ECO:0000313" key="2">
    <source>
        <dbReference type="Proteomes" id="UP000828390"/>
    </source>
</evidence>
<dbReference type="Proteomes" id="UP000828390">
    <property type="component" value="Unassembled WGS sequence"/>
</dbReference>
<accession>A0A9D4BF11</accession>
<reference evidence="1" key="1">
    <citation type="journal article" date="2019" name="bioRxiv">
        <title>The Genome of the Zebra Mussel, Dreissena polymorpha: A Resource for Invasive Species Research.</title>
        <authorList>
            <person name="McCartney M.A."/>
            <person name="Auch B."/>
            <person name="Kono T."/>
            <person name="Mallez S."/>
            <person name="Zhang Y."/>
            <person name="Obille A."/>
            <person name="Becker A."/>
            <person name="Abrahante J.E."/>
            <person name="Garbe J."/>
            <person name="Badalamenti J.P."/>
            <person name="Herman A."/>
            <person name="Mangelson H."/>
            <person name="Liachko I."/>
            <person name="Sullivan S."/>
            <person name="Sone E.D."/>
            <person name="Koren S."/>
            <person name="Silverstein K.A.T."/>
            <person name="Beckman K.B."/>
            <person name="Gohl D.M."/>
        </authorList>
    </citation>
    <scope>NUCLEOTIDE SEQUENCE</scope>
    <source>
        <strain evidence="1">Duluth1</strain>
        <tissue evidence="1">Whole animal</tissue>
    </source>
</reference>
<comment type="caution">
    <text evidence="1">The sequence shown here is derived from an EMBL/GenBank/DDBJ whole genome shotgun (WGS) entry which is preliminary data.</text>
</comment>
<dbReference type="AlphaFoldDB" id="A0A9D4BF11"/>
<keyword evidence="2" id="KW-1185">Reference proteome</keyword>
<sequence length="72" mass="7962">MWECLTSSDTVWLTYLHRPRLSGSVWHRLKPSRRPLGTVVDCLGHSGTVGDCLGETGIVGYVWECLASSKTV</sequence>
<protein>
    <submittedName>
        <fullName evidence="1">Uncharacterized protein</fullName>
    </submittedName>
</protein>
<reference evidence="1" key="2">
    <citation type="submission" date="2020-11" db="EMBL/GenBank/DDBJ databases">
        <authorList>
            <person name="McCartney M.A."/>
            <person name="Auch B."/>
            <person name="Kono T."/>
            <person name="Mallez S."/>
            <person name="Becker A."/>
            <person name="Gohl D.M."/>
            <person name="Silverstein K.A.T."/>
            <person name="Koren S."/>
            <person name="Bechman K.B."/>
            <person name="Herman A."/>
            <person name="Abrahante J.E."/>
            <person name="Garbe J."/>
        </authorList>
    </citation>
    <scope>NUCLEOTIDE SEQUENCE</scope>
    <source>
        <strain evidence="1">Duluth1</strain>
        <tissue evidence="1">Whole animal</tissue>
    </source>
</reference>
<proteinExistence type="predicted"/>
<name>A0A9D4BF11_DREPO</name>
<dbReference type="EMBL" id="JAIWYP010000023">
    <property type="protein sequence ID" value="KAH3692313.1"/>
    <property type="molecule type" value="Genomic_DNA"/>
</dbReference>